<comment type="cofactor">
    <cofactor evidence="1">
        <name>[4Fe-4S] cluster</name>
        <dbReference type="ChEBI" id="CHEBI:49883"/>
    </cofactor>
</comment>
<dbReference type="Proteomes" id="UP000177480">
    <property type="component" value="Unassembled WGS sequence"/>
</dbReference>
<dbReference type="SUPFAM" id="SSF102114">
    <property type="entry name" value="Radical SAM enzymes"/>
    <property type="match status" value="1"/>
</dbReference>
<evidence type="ECO:0000256" key="3">
    <source>
        <dbReference type="ARBA" id="ARBA00022723"/>
    </source>
</evidence>
<comment type="caution">
    <text evidence="8">The sequence shown here is derived from an EMBL/GenBank/DDBJ whole genome shotgun (WGS) entry which is preliminary data.</text>
</comment>
<proteinExistence type="predicted"/>
<gene>
    <name evidence="8" type="ORF">A2719_04990</name>
</gene>
<dbReference type="Pfam" id="PF04055">
    <property type="entry name" value="Radical_SAM"/>
    <property type="match status" value="1"/>
</dbReference>
<keyword evidence="5" id="KW-0411">Iron-sulfur</keyword>
<dbReference type="InterPro" id="IPR006158">
    <property type="entry name" value="Cobalamin-bd"/>
</dbReference>
<dbReference type="EMBL" id="MHNK01000002">
    <property type="protein sequence ID" value="OGZ44457.1"/>
    <property type="molecule type" value="Genomic_DNA"/>
</dbReference>
<dbReference type="InterPro" id="IPR058240">
    <property type="entry name" value="rSAM_sf"/>
</dbReference>
<dbReference type="Gene3D" id="3.80.30.20">
    <property type="entry name" value="tm_1862 like domain"/>
    <property type="match status" value="1"/>
</dbReference>
<evidence type="ECO:0000256" key="2">
    <source>
        <dbReference type="ARBA" id="ARBA00022691"/>
    </source>
</evidence>
<dbReference type="GO" id="GO:0005829">
    <property type="term" value="C:cytosol"/>
    <property type="evidence" value="ECO:0007669"/>
    <property type="project" value="TreeGrafter"/>
</dbReference>
<evidence type="ECO:0000256" key="1">
    <source>
        <dbReference type="ARBA" id="ARBA00001966"/>
    </source>
</evidence>
<dbReference type="SFLD" id="SFLDG01082">
    <property type="entry name" value="B12-binding_domain_containing"/>
    <property type="match status" value="1"/>
</dbReference>
<keyword evidence="4" id="KW-0408">Iron</keyword>
<dbReference type="SFLD" id="SFLDS00029">
    <property type="entry name" value="Radical_SAM"/>
    <property type="match status" value="1"/>
</dbReference>
<evidence type="ECO:0000259" key="7">
    <source>
        <dbReference type="PROSITE" id="PS51918"/>
    </source>
</evidence>
<organism evidence="8 9">
    <name type="scientific">Candidatus Ryanbacteria bacterium RIFCSPHIGHO2_01_FULL_45_22</name>
    <dbReference type="NCBI Taxonomy" id="1802114"/>
    <lineage>
        <taxon>Bacteria</taxon>
        <taxon>Candidatus Ryaniibacteriota</taxon>
    </lineage>
</organism>
<dbReference type="PANTHER" id="PTHR43409">
    <property type="entry name" value="ANAEROBIC MAGNESIUM-PROTOPORPHYRIN IX MONOMETHYL ESTER CYCLASE-RELATED"/>
    <property type="match status" value="1"/>
</dbReference>
<protein>
    <submittedName>
        <fullName evidence="8">Radical SAM protein</fullName>
    </submittedName>
</protein>
<evidence type="ECO:0000256" key="4">
    <source>
        <dbReference type="ARBA" id="ARBA00023004"/>
    </source>
</evidence>
<dbReference type="PROSITE" id="PS51332">
    <property type="entry name" value="B12_BINDING"/>
    <property type="match status" value="1"/>
</dbReference>
<evidence type="ECO:0000313" key="8">
    <source>
        <dbReference type="EMBL" id="OGZ44457.1"/>
    </source>
</evidence>
<evidence type="ECO:0000259" key="6">
    <source>
        <dbReference type="PROSITE" id="PS51332"/>
    </source>
</evidence>
<evidence type="ECO:0000313" key="9">
    <source>
        <dbReference type="Proteomes" id="UP000177480"/>
    </source>
</evidence>
<dbReference type="SFLD" id="SFLDF00303">
    <property type="entry name" value="hopanoid_C2-methyltransferase"/>
    <property type="match status" value="1"/>
</dbReference>
<dbReference type="InterPro" id="IPR025274">
    <property type="entry name" value="DUF4070"/>
</dbReference>
<dbReference type="InterPro" id="IPR007197">
    <property type="entry name" value="rSAM"/>
</dbReference>
<dbReference type="AlphaFoldDB" id="A0A1G2G2V9"/>
<dbReference type="GO" id="GO:0031419">
    <property type="term" value="F:cobalamin binding"/>
    <property type="evidence" value="ECO:0007669"/>
    <property type="project" value="InterPro"/>
</dbReference>
<sequence length="588" mass="66714">MPHVLLVYPEFPLSYWGYNFALPFVGKKSAMPPLGLLTVAGMFPKNYQLKVVDMNVRPLRDADVRWADLVFTSTMIAQKDSLQTVIERCNRAGVPIVAGGPHPTSFHEEIGKSFSKGEGVDHFVLDEVEDIFPEFLQDLQNGTAKHIYRATKKPDVTKTPLPRYDLIKLHDYGSMALQFSRGCPFDCEFCDITKLFGRVPRTKSPTQMIAEFDMLYCLGWRGSLFVVDDNFIGNKRDAMRLLPEIKAWQKERGFPFSLYTEASVNLVEIPDMLDAMSGAGFNMVFLGIESPNKAALLATKKKQNTKKNEASGSYLLGAVRKIQEKGMEVTGGFIIGLDGDTEFDSHITFIQEAGIPVAMAGLLTALKGTNLYHRLEREGRLLGESTGNNTDITLNFVPQLPRDQLVAEYRRVVSTLYDPTLENYFERCLTMLHHLKYKDHGVRRVGKREVVAFFKSIQRQLFSKQGRAYLRFLAKVLREYPKMFPKAIELAIYGYHFQKVTSHTIATYDFAQYLEGEFDVFKKTVSGFAKTQSDRVGEIRVHAQALLIRAQAAYERTDKKFRHSLQNVLREFQQSVQSYTSSSLSAEN</sequence>
<dbReference type="InterPro" id="IPR034530">
    <property type="entry name" value="HpnP-like"/>
</dbReference>
<dbReference type="PANTHER" id="PTHR43409:SF3">
    <property type="entry name" value="HYPOTHETICAL METHYLTRANSFERASE"/>
    <property type="match status" value="1"/>
</dbReference>
<dbReference type="STRING" id="1802114.A2719_04990"/>
<dbReference type="Pfam" id="PF13282">
    <property type="entry name" value="DUF4070"/>
    <property type="match status" value="1"/>
</dbReference>
<feature type="domain" description="B12-binding" evidence="6">
    <location>
        <begin position="67"/>
        <end position="146"/>
    </location>
</feature>
<dbReference type="GO" id="GO:0003824">
    <property type="term" value="F:catalytic activity"/>
    <property type="evidence" value="ECO:0007669"/>
    <property type="project" value="InterPro"/>
</dbReference>
<dbReference type="SFLD" id="SFLDG01123">
    <property type="entry name" value="methyltransferase_(Class_B)"/>
    <property type="match status" value="1"/>
</dbReference>
<evidence type="ECO:0000256" key="5">
    <source>
        <dbReference type="ARBA" id="ARBA00023014"/>
    </source>
</evidence>
<dbReference type="PROSITE" id="PS51918">
    <property type="entry name" value="RADICAL_SAM"/>
    <property type="match status" value="1"/>
</dbReference>
<dbReference type="InterPro" id="IPR023404">
    <property type="entry name" value="rSAM_horseshoe"/>
</dbReference>
<dbReference type="Pfam" id="PF02310">
    <property type="entry name" value="B12-binding"/>
    <property type="match status" value="1"/>
</dbReference>
<name>A0A1G2G2V9_9BACT</name>
<keyword evidence="2" id="KW-0949">S-adenosyl-L-methionine</keyword>
<dbReference type="InterPro" id="IPR006638">
    <property type="entry name" value="Elp3/MiaA/NifB-like_rSAM"/>
</dbReference>
<keyword evidence="3" id="KW-0479">Metal-binding</keyword>
<feature type="domain" description="Radical SAM core" evidence="7">
    <location>
        <begin position="169"/>
        <end position="403"/>
    </location>
</feature>
<reference evidence="8 9" key="1">
    <citation type="journal article" date="2016" name="Nat. Commun.">
        <title>Thousands of microbial genomes shed light on interconnected biogeochemical processes in an aquifer system.</title>
        <authorList>
            <person name="Anantharaman K."/>
            <person name="Brown C.T."/>
            <person name="Hug L.A."/>
            <person name="Sharon I."/>
            <person name="Castelle C.J."/>
            <person name="Probst A.J."/>
            <person name="Thomas B.C."/>
            <person name="Singh A."/>
            <person name="Wilkins M.J."/>
            <person name="Karaoz U."/>
            <person name="Brodie E.L."/>
            <person name="Williams K.H."/>
            <person name="Hubbard S.S."/>
            <person name="Banfield J.F."/>
        </authorList>
    </citation>
    <scope>NUCLEOTIDE SEQUENCE [LARGE SCALE GENOMIC DNA]</scope>
</reference>
<dbReference type="SMART" id="SM00729">
    <property type="entry name" value="Elp3"/>
    <property type="match status" value="1"/>
</dbReference>
<dbReference type="InterPro" id="IPR051198">
    <property type="entry name" value="BchE-like"/>
</dbReference>
<dbReference type="GO" id="GO:0046872">
    <property type="term" value="F:metal ion binding"/>
    <property type="evidence" value="ECO:0007669"/>
    <property type="project" value="UniProtKB-KW"/>
</dbReference>
<dbReference type="InterPro" id="IPR034466">
    <property type="entry name" value="Methyltransferase_Class_B"/>
</dbReference>
<dbReference type="GO" id="GO:0051539">
    <property type="term" value="F:4 iron, 4 sulfur cluster binding"/>
    <property type="evidence" value="ECO:0007669"/>
    <property type="project" value="UniProtKB-KW"/>
</dbReference>
<accession>A0A1G2G2V9</accession>
<dbReference type="Gene3D" id="3.40.50.280">
    <property type="entry name" value="Cobalamin-binding domain"/>
    <property type="match status" value="1"/>
</dbReference>